<dbReference type="PROSITE" id="PS50294">
    <property type="entry name" value="WD_REPEATS_REGION"/>
    <property type="match status" value="2"/>
</dbReference>
<dbReference type="PRINTS" id="PR00320">
    <property type="entry name" value="GPROTEINBRPT"/>
</dbReference>
<dbReference type="Gene3D" id="2.130.10.10">
    <property type="entry name" value="YVTN repeat-like/Quinoprotein amine dehydrogenase"/>
    <property type="match status" value="3"/>
</dbReference>
<dbReference type="InterPro" id="IPR036322">
    <property type="entry name" value="WD40_repeat_dom_sf"/>
</dbReference>
<evidence type="ECO:0000256" key="5">
    <source>
        <dbReference type="PROSITE-ProRule" id="PRU00221"/>
    </source>
</evidence>
<dbReference type="Pfam" id="PF00400">
    <property type="entry name" value="WD40"/>
    <property type="match status" value="4"/>
</dbReference>
<protein>
    <submittedName>
        <fullName evidence="6">WD domain, G-beta repeat, putative</fullName>
    </submittedName>
</protein>
<sequence>MLLSVPEAHTEVITSLQFSPHHASVLCSTSGDDTAALWDLRNPSDSCNIARLTHHREPVNHALFIEESEPCLLTASDDRTIAYWDVREISQPVAVIRGFGDGINKMLRLPVSRRSGNACVNGGACCLIVSACDDGAVYIHDVALCGDTRRQSGMPVEGAGDTFPSTGNLVDRFMASTSTVNDLVLSPNPNLLLTASEDRAIRLWDIGPIFGGQRTQDERLVTSFDEFENPVNHIAVINSPRVTQFVQDEGQGGHSGCWLYAACSEFIFAVDLDPVSGALGEGARTLTGHQDYVRGLEFVGDDTLLTVSDDSTVIEWSLRTSNPVRQVKLHEGLVMASAVSAARDVLATGTDGGEMRVWRLPFLTETCCGGDGC</sequence>
<keyword evidence="4" id="KW-0687">Ribonucleoprotein</keyword>
<dbReference type="GO" id="GO:0005840">
    <property type="term" value="C:ribosome"/>
    <property type="evidence" value="ECO:0007669"/>
    <property type="project" value="UniProtKB-KW"/>
</dbReference>
<dbReference type="GeneID" id="92381385"/>
<dbReference type="GO" id="GO:1990904">
    <property type="term" value="C:ribonucleoprotein complex"/>
    <property type="evidence" value="ECO:0007669"/>
    <property type="project" value="UniProtKB-KW"/>
</dbReference>
<dbReference type="PROSITE" id="PS50082">
    <property type="entry name" value="WD_REPEATS_2"/>
    <property type="match status" value="4"/>
</dbReference>
<evidence type="ECO:0000313" key="7">
    <source>
        <dbReference type="Proteomes" id="UP000195570"/>
    </source>
</evidence>
<evidence type="ECO:0000256" key="3">
    <source>
        <dbReference type="ARBA" id="ARBA00022980"/>
    </source>
</evidence>
<dbReference type="InterPro" id="IPR015943">
    <property type="entry name" value="WD40/YVTN_repeat-like_dom_sf"/>
</dbReference>
<dbReference type="GO" id="GO:1990234">
    <property type="term" value="C:transferase complex"/>
    <property type="evidence" value="ECO:0007669"/>
    <property type="project" value="UniProtKB-ARBA"/>
</dbReference>
<organism evidence="6 7">
    <name type="scientific">Trypanosoma equiperdum</name>
    <dbReference type="NCBI Taxonomy" id="5694"/>
    <lineage>
        <taxon>Eukaryota</taxon>
        <taxon>Discoba</taxon>
        <taxon>Euglenozoa</taxon>
        <taxon>Kinetoplastea</taxon>
        <taxon>Metakinetoplastina</taxon>
        <taxon>Trypanosomatida</taxon>
        <taxon>Trypanosomatidae</taxon>
        <taxon>Trypanosoma</taxon>
    </lineage>
</organism>
<dbReference type="PROSITE" id="PS00678">
    <property type="entry name" value="WD_REPEATS_1"/>
    <property type="match status" value="2"/>
</dbReference>
<dbReference type="AlphaFoldDB" id="A0A1G4I526"/>
<comment type="caution">
    <text evidence="6">The sequence shown here is derived from an EMBL/GenBank/DDBJ whole genome shotgun (WGS) entry which is preliminary data.</text>
</comment>
<dbReference type="RefSeq" id="XP_067078218.1">
    <property type="nucleotide sequence ID" value="XM_067222117.1"/>
</dbReference>
<dbReference type="InterPro" id="IPR001680">
    <property type="entry name" value="WD40_rpt"/>
</dbReference>
<evidence type="ECO:0000256" key="1">
    <source>
        <dbReference type="ARBA" id="ARBA00022574"/>
    </source>
</evidence>
<feature type="repeat" description="WD" evidence="5">
    <location>
        <begin position="6"/>
        <end position="42"/>
    </location>
</feature>
<evidence type="ECO:0000256" key="2">
    <source>
        <dbReference type="ARBA" id="ARBA00022737"/>
    </source>
</evidence>
<feature type="repeat" description="WD" evidence="5">
    <location>
        <begin position="286"/>
        <end position="326"/>
    </location>
</feature>
<dbReference type="PANTHER" id="PTHR22847:SF637">
    <property type="entry name" value="WD REPEAT DOMAIN 5B"/>
    <property type="match status" value="1"/>
</dbReference>
<feature type="repeat" description="WD" evidence="5">
    <location>
        <begin position="173"/>
        <end position="206"/>
    </location>
</feature>
<keyword evidence="1 5" id="KW-0853">WD repeat</keyword>
<evidence type="ECO:0000313" key="6">
    <source>
        <dbReference type="EMBL" id="SCU66815.1"/>
    </source>
</evidence>
<name>A0A1G4I526_TRYEQ</name>
<gene>
    <name evidence="6" type="ORF">TEOVI_000745100</name>
</gene>
<dbReference type="InterPro" id="IPR019775">
    <property type="entry name" value="WD40_repeat_CS"/>
</dbReference>
<dbReference type="SMART" id="SM00320">
    <property type="entry name" value="WD40"/>
    <property type="match status" value="6"/>
</dbReference>
<feature type="repeat" description="WD" evidence="5">
    <location>
        <begin position="52"/>
        <end position="87"/>
    </location>
</feature>
<reference evidence="6" key="1">
    <citation type="submission" date="2016-09" db="EMBL/GenBank/DDBJ databases">
        <authorList>
            <person name="Hebert L."/>
            <person name="Moumen B."/>
        </authorList>
    </citation>
    <scope>NUCLEOTIDE SEQUENCE [LARGE SCALE GENOMIC DNA]</scope>
    <source>
        <strain evidence="6">OVI</strain>
    </source>
</reference>
<dbReference type="VEuPathDB" id="TriTrypDB:TEOVI_000745100"/>
<dbReference type="EMBL" id="CZPT02000619">
    <property type="protein sequence ID" value="SCU66815.1"/>
    <property type="molecule type" value="Genomic_DNA"/>
</dbReference>
<accession>A0A1G4I526</accession>
<dbReference type="PANTHER" id="PTHR22847">
    <property type="entry name" value="WD40 REPEAT PROTEIN"/>
    <property type="match status" value="1"/>
</dbReference>
<dbReference type="InterPro" id="IPR020472">
    <property type="entry name" value="WD40_PAC1"/>
</dbReference>
<keyword evidence="2" id="KW-0677">Repeat</keyword>
<evidence type="ECO:0000256" key="4">
    <source>
        <dbReference type="ARBA" id="ARBA00023274"/>
    </source>
</evidence>
<dbReference type="SUPFAM" id="SSF50978">
    <property type="entry name" value="WD40 repeat-like"/>
    <property type="match status" value="1"/>
</dbReference>
<keyword evidence="3" id="KW-0689">Ribosomal protein</keyword>
<keyword evidence="7" id="KW-1185">Reference proteome</keyword>
<dbReference type="Proteomes" id="UP000195570">
    <property type="component" value="Unassembled WGS sequence"/>
</dbReference>
<proteinExistence type="predicted"/>